<dbReference type="InterPro" id="IPR011711">
    <property type="entry name" value="GntR_C"/>
</dbReference>
<dbReference type="SUPFAM" id="SSF48008">
    <property type="entry name" value="GntR ligand-binding domain-like"/>
    <property type="match status" value="1"/>
</dbReference>
<dbReference type="PROSITE" id="PS50949">
    <property type="entry name" value="HTH_GNTR"/>
    <property type="match status" value="1"/>
</dbReference>
<gene>
    <name evidence="5" type="ORF">SAMN07250955_11052</name>
</gene>
<dbReference type="SMART" id="SM00895">
    <property type="entry name" value="FCD"/>
    <property type="match status" value="1"/>
</dbReference>
<dbReference type="PANTHER" id="PTHR43537">
    <property type="entry name" value="TRANSCRIPTIONAL REGULATOR, GNTR FAMILY"/>
    <property type="match status" value="1"/>
</dbReference>
<dbReference type="SUPFAM" id="SSF46785">
    <property type="entry name" value="Winged helix' DNA-binding domain"/>
    <property type="match status" value="1"/>
</dbReference>
<dbReference type="AlphaFoldDB" id="A0A212RKR7"/>
<dbReference type="CDD" id="cd07377">
    <property type="entry name" value="WHTH_GntR"/>
    <property type="match status" value="1"/>
</dbReference>
<name>A0A212RKR7_9PROT</name>
<dbReference type="PANTHER" id="PTHR43537:SF53">
    <property type="entry name" value="HTH-TYPE TRANSCRIPTIONAL REPRESSOR NANR"/>
    <property type="match status" value="1"/>
</dbReference>
<keyword evidence="2" id="KW-0238">DNA-binding</keyword>
<evidence type="ECO:0000313" key="5">
    <source>
        <dbReference type="EMBL" id="SNB73074.1"/>
    </source>
</evidence>
<dbReference type="Pfam" id="PF07729">
    <property type="entry name" value="FCD"/>
    <property type="match status" value="1"/>
</dbReference>
<keyword evidence="3" id="KW-0804">Transcription</keyword>
<evidence type="ECO:0000256" key="1">
    <source>
        <dbReference type="ARBA" id="ARBA00023015"/>
    </source>
</evidence>
<dbReference type="Gene3D" id="1.20.120.530">
    <property type="entry name" value="GntR ligand-binding domain-like"/>
    <property type="match status" value="1"/>
</dbReference>
<evidence type="ECO:0000256" key="3">
    <source>
        <dbReference type="ARBA" id="ARBA00023163"/>
    </source>
</evidence>
<evidence type="ECO:0000259" key="4">
    <source>
        <dbReference type="PROSITE" id="PS50949"/>
    </source>
</evidence>
<dbReference type="EMBL" id="FYEH01000010">
    <property type="protein sequence ID" value="SNB73074.1"/>
    <property type="molecule type" value="Genomic_DNA"/>
</dbReference>
<dbReference type="Gene3D" id="1.10.10.10">
    <property type="entry name" value="Winged helix-like DNA-binding domain superfamily/Winged helix DNA-binding domain"/>
    <property type="match status" value="1"/>
</dbReference>
<sequence>MPPSRLASNETGFWAAAQNDPIVRAIVDAISAGRLRAGTKLGEEELGALFGLGRTRVRQALRALSFAGLVRLEPNRGAFVTSPSFEEAEAVYAARRLIESETVREATRHCTANDIRRLRTHCQAQEAARADQPRYIRLLAEFHLLIAEIGGNVVLSELLAQLLPRTALMQALYQPAGEGGGACPTDHHMEIVGLMAQGDEVGAASSMTTHLTRNLRALAITEEPSPPSDLTSALLL</sequence>
<reference evidence="5 6" key="1">
    <citation type="submission" date="2017-06" db="EMBL/GenBank/DDBJ databases">
        <authorList>
            <person name="Kim H.J."/>
            <person name="Triplett B.A."/>
        </authorList>
    </citation>
    <scope>NUCLEOTIDE SEQUENCE [LARGE SCALE GENOMIC DNA]</scope>
    <source>
        <strain evidence="5 6">B29T1</strain>
    </source>
</reference>
<proteinExistence type="predicted"/>
<evidence type="ECO:0000256" key="2">
    <source>
        <dbReference type="ARBA" id="ARBA00023125"/>
    </source>
</evidence>
<dbReference type="OrthoDB" id="7618373at2"/>
<evidence type="ECO:0000313" key="6">
    <source>
        <dbReference type="Proteomes" id="UP000197065"/>
    </source>
</evidence>
<dbReference type="Pfam" id="PF00392">
    <property type="entry name" value="GntR"/>
    <property type="match status" value="1"/>
</dbReference>
<dbReference type="InterPro" id="IPR008920">
    <property type="entry name" value="TF_FadR/GntR_C"/>
</dbReference>
<keyword evidence="1" id="KW-0805">Transcription regulation</keyword>
<dbReference type="InterPro" id="IPR036388">
    <property type="entry name" value="WH-like_DNA-bd_sf"/>
</dbReference>
<dbReference type="GO" id="GO:0003700">
    <property type="term" value="F:DNA-binding transcription factor activity"/>
    <property type="evidence" value="ECO:0007669"/>
    <property type="project" value="InterPro"/>
</dbReference>
<dbReference type="Proteomes" id="UP000197065">
    <property type="component" value="Unassembled WGS sequence"/>
</dbReference>
<dbReference type="RefSeq" id="WP_133063910.1">
    <property type="nucleotide sequence ID" value="NZ_FYEH01000010.1"/>
</dbReference>
<dbReference type="InterPro" id="IPR036390">
    <property type="entry name" value="WH_DNA-bd_sf"/>
</dbReference>
<protein>
    <submittedName>
        <fullName evidence="5">Transcriptional regulator, GntR family</fullName>
    </submittedName>
</protein>
<dbReference type="GO" id="GO:0003677">
    <property type="term" value="F:DNA binding"/>
    <property type="evidence" value="ECO:0007669"/>
    <property type="project" value="UniProtKB-KW"/>
</dbReference>
<feature type="domain" description="HTH gntR-type" evidence="4">
    <location>
        <begin position="16"/>
        <end position="83"/>
    </location>
</feature>
<dbReference type="SMART" id="SM00345">
    <property type="entry name" value="HTH_GNTR"/>
    <property type="match status" value="1"/>
</dbReference>
<accession>A0A212RKR7</accession>
<keyword evidence="6" id="KW-1185">Reference proteome</keyword>
<organism evidence="5 6">
    <name type="scientific">Arboricoccus pini</name>
    <dbReference type="NCBI Taxonomy" id="1963835"/>
    <lineage>
        <taxon>Bacteria</taxon>
        <taxon>Pseudomonadati</taxon>
        <taxon>Pseudomonadota</taxon>
        <taxon>Alphaproteobacteria</taxon>
        <taxon>Geminicoccales</taxon>
        <taxon>Geminicoccaceae</taxon>
        <taxon>Arboricoccus</taxon>
    </lineage>
</organism>
<dbReference type="InterPro" id="IPR000524">
    <property type="entry name" value="Tscrpt_reg_HTH_GntR"/>
</dbReference>